<dbReference type="EMBL" id="CP126446">
    <property type="protein sequence ID" value="WIF99360.1"/>
    <property type="molecule type" value="Genomic_DNA"/>
</dbReference>
<dbReference type="RefSeq" id="WP_231418025.1">
    <property type="nucleotide sequence ID" value="NZ_CP126446.1"/>
</dbReference>
<keyword evidence="2" id="KW-1185">Reference proteome</keyword>
<gene>
    <name evidence="1" type="ORF">QNI29_06800</name>
</gene>
<proteinExistence type="predicted"/>
<evidence type="ECO:0008006" key="3">
    <source>
        <dbReference type="Google" id="ProtNLM"/>
    </source>
</evidence>
<reference evidence="1 2" key="1">
    <citation type="submission" date="2023-05" db="EMBL/GenBank/DDBJ databases">
        <title>Comparative genomics reveals the evidence of polycyclic aromatic hydrocarbons degradation in moderately halophilic genus Pontibacillus.</title>
        <authorList>
            <person name="Yang H."/>
            <person name="Qian Z."/>
        </authorList>
    </citation>
    <scope>NUCLEOTIDE SEQUENCE [LARGE SCALE GENOMIC DNA]</scope>
    <source>
        <strain evidence="2">HN14</strain>
    </source>
</reference>
<accession>A0ABY8V0A0</accession>
<evidence type="ECO:0000313" key="2">
    <source>
        <dbReference type="Proteomes" id="UP001236652"/>
    </source>
</evidence>
<name>A0ABY8V0A0_9BACI</name>
<evidence type="ECO:0000313" key="1">
    <source>
        <dbReference type="EMBL" id="WIF99360.1"/>
    </source>
</evidence>
<protein>
    <recommendedName>
        <fullName evidence="3">DUF4652 domain-containing protein</fullName>
    </recommendedName>
</protein>
<sequence length="191" mass="21867">MKKWILLLIPVVLLITFYKVYADGYRVTALGAAKSNHFIADDVSLIDHYKLGSDDVYLFKSDKKEEYQTASATKSGFLYTSRVLVYWPYHEDEIETVGWLSSSSGTLLSVVSHDEDVAYIEAGNGTNRKRIETEKGKRITFTFTPKNRSNNLNPVAYNKEGEKLYYYGFPETNTPHQSTKDIKWHKVDSES</sequence>
<dbReference type="Proteomes" id="UP001236652">
    <property type="component" value="Chromosome"/>
</dbReference>
<organism evidence="1 2">
    <name type="scientific">Pontibacillus chungwhensis</name>
    <dbReference type="NCBI Taxonomy" id="265426"/>
    <lineage>
        <taxon>Bacteria</taxon>
        <taxon>Bacillati</taxon>
        <taxon>Bacillota</taxon>
        <taxon>Bacilli</taxon>
        <taxon>Bacillales</taxon>
        <taxon>Bacillaceae</taxon>
        <taxon>Pontibacillus</taxon>
    </lineage>
</organism>